<gene>
    <name evidence="1" type="ORF">AUC69_04045</name>
</gene>
<organism evidence="1 2">
    <name type="scientific">Methyloceanibacter superfactus</name>
    <dbReference type="NCBI Taxonomy" id="1774969"/>
    <lineage>
        <taxon>Bacteria</taxon>
        <taxon>Pseudomonadati</taxon>
        <taxon>Pseudomonadota</taxon>
        <taxon>Alphaproteobacteria</taxon>
        <taxon>Hyphomicrobiales</taxon>
        <taxon>Hyphomicrobiaceae</taxon>
        <taxon>Methyloceanibacter</taxon>
    </lineage>
</organism>
<comment type="caution">
    <text evidence="1">The sequence shown here is derived from an EMBL/GenBank/DDBJ whole genome shotgun (WGS) entry which is preliminary data.</text>
</comment>
<reference evidence="1 2" key="1">
    <citation type="journal article" date="2016" name="Environ. Microbiol.">
        <title>New Methyloceanibacter diversity from North Sea sediments includes methanotroph containing solely the soluble methane monooxygenase.</title>
        <authorList>
            <person name="Vekeman B."/>
            <person name="Kerckhof F.M."/>
            <person name="Cremers G."/>
            <person name="de Vos P."/>
            <person name="Vandamme P."/>
            <person name="Boon N."/>
            <person name="Op den Camp H.J."/>
            <person name="Heylen K."/>
        </authorList>
    </citation>
    <scope>NUCLEOTIDE SEQUENCE [LARGE SCALE GENOMIC DNA]</scope>
    <source>
        <strain evidence="1 2">R-67175</strain>
    </source>
</reference>
<evidence type="ECO:0000313" key="2">
    <source>
        <dbReference type="Proteomes" id="UP000094472"/>
    </source>
</evidence>
<keyword evidence="2" id="KW-1185">Reference proteome</keyword>
<dbReference type="Proteomes" id="UP000094472">
    <property type="component" value="Unassembled WGS sequence"/>
</dbReference>
<protein>
    <submittedName>
        <fullName evidence="1">Uncharacterized protein</fullName>
    </submittedName>
</protein>
<sequence>MPRRFYEEDIEMRKFAIMAASVGVLAFTLVSLAPPSADAGWRRKAWRNGYGPGVSVYVAPRYGYYAPRRTYRYNRPYNYPYAYYPYWRNRYWGGWY</sequence>
<evidence type="ECO:0000313" key="1">
    <source>
        <dbReference type="EMBL" id="ODR93743.1"/>
    </source>
</evidence>
<accession>A0A1E3VJR0</accession>
<dbReference type="EMBL" id="LPWF01000037">
    <property type="protein sequence ID" value="ODR93743.1"/>
    <property type="molecule type" value="Genomic_DNA"/>
</dbReference>
<proteinExistence type="predicted"/>
<dbReference type="AlphaFoldDB" id="A0A1E3VJR0"/>
<name>A0A1E3VJR0_9HYPH</name>